<reference evidence="2 3" key="1">
    <citation type="submission" date="2020-02" db="EMBL/GenBank/DDBJ databases">
        <title>Draft genome sequence of Haematococcus lacustris strain NIES-144.</title>
        <authorList>
            <person name="Morimoto D."/>
            <person name="Nakagawa S."/>
            <person name="Yoshida T."/>
            <person name="Sawayama S."/>
        </authorList>
    </citation>
    <scope>NUCLEOTIDE SEQUENCE [LARGE SCALE GENOMIC DNA]</scope>
    <source>
        <strain evidence="2 3">NIES-144</strain>
    </source>
</reference>
<keyword evidence="3" id="KW-1185">Reference proteome</keyword>
<dbReference type="AlphaFoldDB" id="A0A699ZPN1"/>
<name>A0A699ZPN1_HAELA</name>
<comment type="caution">
    <text evidence="2">The sequence shown here is derived from an EMBL/GenBank/DDBJ whole genome shotgun (WGS) entry which is preliminary data.</text>
</comment>
<evidence type="ECO:0000313" key="2">
    <source>
        <dbReference type="EMBL" id="GFH17852.1"/>
    </source>
</evidence>
<proteinExistence type="predicted"/>
<sequence>MGDLQASLAGARQQQVALAGCPGCRNLQRGGGDLEEGRQERGQMGWTSRMGGCSRTAPLALGHQACDALH</sequence>
<protein>
    <submittedName>
        <fullName evidence="2">Uncharacterized protein</fullName>
    </submittedName>
</protein>
<dbReference type="EMBL" id="BLLF01001212">
    <property type="protein sequence ID" value="GFH17852.1"/>
    <property type="molecule type" value="Genomic_DNA"/>
</dbReference>
<evidence type="ECO:0000256" key="1">
    <source>
        <dbReference type="SAM" id="MobiDB-lite"/>
    </source>
</evidence>
<dbReference type="Proteomes" id="UP000485058">
    <property type="component" value="Unassembled WGS sequence"/>
</dbReference>
<gene>
    <name evidence="2" type="ORF">HaLaN_14566</name>
</gene>
<organism evidence="2 3">
    <name type="scientific">Haematococcus lacustris</name>
    <name type="common">Green alga</name>
    <name type="synonym">Haematococcus pluvialis</name>
    <dbReference type="NCBI Taxonomy" id="44745"/>
    <lineage>
        <taxon>Eukaryota</taxon>
        <taxon>Viridiplantae</taxon>
        <taxon>Chlorophyta</taxon>
        <taxon>core chlorophytes</taxon>
        <taxon>Chlorophyceae</taxon>
        <taxon>CS clade</taxon>
        <taxon>Chlamydomonadales</taxon>
        <taxon>Haematococcaceae</taxon>
        <taxon>Haematococcus</taxon>
    </lineage>
</organism>
<feature type="region of interest" description="Disordered" evidence="1">
    <location>
        <begin position="29"/>
        <end position="49"/>
    </location>
</feature>
<evidence type="ECO:0000313" key="3">
    <source>
        <dbReference type="Proteomes" id="UP000485058"/>
    </source>
</evidence>
<accession>A0A699ZPN1</accession>